<dbReference type="RefSeq" id="WP_376886955.1">
    <property type="nucleotide sequence ID" value="NZ_JBHUHR010000039.1"/>
</dbReference>
<dbReference type="EMBL" id="JBHUHR010000039">
    <property type="protein sequence ID" value="MFD2035929.1"/>
    <property type="molecule type" value="Genomic_DNA"/>
</dbReference>
<sequence length="55" mass="6469">MKKKNRIYYFLIFAGLLYNFILFAKKESKIQKNKSESISIDSTSIQSTDTIFNKL</sequence>
<gene>
    <name evidence="2" type="ORF">ACFSKL_14085</name>
</gene>
<reference evidence="3" key="1">
    <citation type="journal article" date="2019" name="Int. J. Syst. Evol. Microbiol.">
        <title>The Global Catalogue of Microorganisms (GCM) 10K type strain sequencing project: providing services to taxonomists for standard genome sequencing and annotation.</title>
        <authorList>
            <consortium name="The Broad Institute Genomics Platform"/>
            <consortium name="The Broad Institute Genome Sequencing Center for Infectious Disease"/>
            <person name="Wu L."/>
            <person name="Ma J."/>
        </authorList>
    </citation>
    <scope>NUCLEOTIDE SEQUENCE [LARGE SCALE GENOMIC DNA]</scope>
    <source>
        <strain evidence="3">CGMCC 1.15180</strain>
    </source>
</reference>
<organism evidence="2 3">
    <name type="scientific">Belliella marina</name>
    <dbReference type="NCBI Taxonomy" id="1644146"/>
    <lineage>
        <taxon>Bacteria</taxon>
        <taxon>Pseudomonadati</taxon>
        <taxon>Bacteroidota</taxon>
        <taxon>Cytophagia</taxon>
        <taxon>Cytophagales</taxon>
        <taxon>Cyclobacteriaceae</taxon>
        <taxon>Belliella</taxon>
    </lineage>
</organism>
<keyword evidence="1" id="KW-0812">Transmembrane</keyword>
<accession>A0ABW4VMP9</accession>
<proteinExistence type="predicted"/>
<evidence type="ECO:0000313" key="2">
    <source>
        <dbReference type="EMBL" id="MFD2035929.1"/>
    </source>
</evidence>
<evidence type="ECO:0000313" key="3">
    <source>
        <dbReference type="Proteomes" id="UP001597361"/>
    </source>
</evidence>
<keyword evidence="3" id="KW-1185">Reference proteome</keyword>
<name>A0ABW4VMP9_9BACT</name>
<protein>
    <submittedName>
        <fullName evidence="2">Uncharacterized protein</fullName>
    </submittedName>
</protein>
<comment type="caution">
    <text evidence="2">The sequence shown here is derived from an EMBL/GenBank/DDBJ whole genome shotgun (WGS) entry which is preliminary data.</text>
</comment>
<dbReference type="Proteomes" id="UP001597361">
    <property type="component" value="Unassembled WGS sequence"/>
</dbReference>
<keyword evidence="1" id="KW-0472">Membrane</keyword>
<keyword evidence="1" id="KW-1133">Transmembrane helix</keyword>
<feature type="transmembrane region" description="Helical" evidence="1">
    <location>
        <begin position="6"/>
        <end position="24"/>
    </location>
</feature>
<evidence type="ECO:0000256" key="1">
    <source>
        <dbReference type="SAM" id="Phobius"/>
    </source>
</evidence>